<dbReference type="InterPro" id="IPR054722">
    <property type="entry name" value="PolX-like_BBD"/>
</dbReference>
<protein>
    <recommendedName>
        <fullName evidence="1">Retrovirus-related Pol polyprotein from transposon TNT 1-94-like beta-barrel domain-containing protein</fullName>
    </recommendedName>
</protein>
<dbReference type="AlphaFoldDB" id="A0A4Y7PIN2"/>
<dbReference type="VEuPathDB" id="FungiDB:BD410DRAFT_732853"/>
<dbReference type="Pfam" id="PF22936">
    <property type="entry name" value="Pol_BBD"/>
    <property type="match status" value="1"/>
</dbReference>
<organism evidence="2 3">
    <name type="scientific">Rickenella mellea</name>
    <dbReference type="NCBI Taxonomy" id="50990"/>
    <lineage>
        <taxon>Eukaryota</taxon>
        <taxon>Fungi</taxon>
        <taxon>Dikarya</taxon>
        <taxon>Basidiomycota</taxon>
        <taxon>Agaricomycotina</taxon>
        <taxon>Agaricomycetes</taxon>
        <taxon>Hymenochaetales</taxon>
        <taxon>Rickenellaceae</taxon>
        <taxon>Rickenella</taxon>
    </lineage>
</organism>
<dbReference type="OrthoDB" id="3251181at2759"/>
<dbReference type="STRING" id="50990.A0A4Y7PIN2"/>
<feature type="non-terminal residue" evidence="2">
    <location>
        <position position="85"/>
    </location>
</feature>
<name>A0A4Y7PIN2_9AGAM</name>
<accession>A0A4Y7PIN2</accession>
<proteinExistence type="predicted"/>
<dbReference type="EMBL" id="ML170279">
    <property type="protein sequence ID" value="TDL15333.1"/>
    <property type="molecule type" value="Genomic_DNA"/>
</dbReference>
<evidence type="ECO:0000259" key="1">
    <source>
        <dbReference type="Pfam" id="PF22936"/>
    </source>
</evidence>
<keyword evidence="3" id="KW-1185">Reference proteome</keyword>
<gene>
    <name evidence="2" type="ORF">BD410DRAFT_732853</name>
</gene>
<reference evidence="2 3" key="1">
    <citation type="submission" date="2018-06" db="EMBL/GenBank/DDBJ databases">
        <title>A transcriptomic atlas of mushroom development highlights an independent origin of complex multicellularity.</title>
        <authorList>
            <consortium name="DOE Joint Genome Institute"/>
            <person name="Krizsan K."/>
            <person name="Almasi E."/>
            <person name="Merenyi Z."/>
            <person name="Sahu N."/>
            <person name="Viragh M."/>
            <person name="Koszo T."/>
            <person name="Mondo S."/>
            <person name="Kiss B."/>
            <person name="Balint B."/>
            <person name="Kues U."/>
            <person name="Barry K."/>
            <person name="Hegedus J.C."/>
            <person name="Henrissat B."/>
            <person name="Johnson J."/>
            <person name="Lipzen A."/>
            <person name="Ohm R."/>
            <person name="Nagy I."/>
            <person name="Pangilinan J."/>
            <person name="Yan J."/>
            <person name="Xiong Y."/>
            <person name="Grigoriev I.V."/>
            <person name="Hibbett D.S."/>
            <person name="Nagy L.G."/>
        </authorList>
    </citation>
    <scope>NUCLEOTIDE SEQUENCE [LARGE SCALE GENOMIC DNA]</scope>
    <source>
        <strain evidence="2 3">SZMC22713</strain>
    </source>
</reference>
<evidence type="ECO:0000313" key="3">
    <source>
        <dbReference type="Proteomes" id="UP000294933"/>
    </source>
</evidence>
<evidence type="ECO:0000313" key="2">
    <source>
        <dbReference type="EMBL" id="TDL15333.1"/>
    </source>
</evidence>
<sequence length="85" mass="9236">MSSDHANFANLTTIAPRSIKAADGRTFEAKAMGDLRVELPNGDETTKVTLKDTLYAPGIPFTLVSVSRLDHANYALGIKDRLCEI</sequence>
<dbReference type="Proteomes" id="UP000294933">
    <property type="component" value="Unassembled WGS sequence"/>
</dbReference>
<feature type="domain" description="Retrovirus-related Pol polyprotein from transposon TNT 1-94-like beta-barrel" evidence="1">
    <location>
        <begin position="1"/>
        <end position="74"/>
    </location>
</feature>